<dbReference type="Pfam" id="PF04542">
    <property type="entry name" value="Sigma70_r2"/>
    <property type="match status" value="1"/>
</dbReference>
<dbReference type="InterPro" id="IPR037401">
    <property type="entry name" value="SnoaL-like"/>
</dbReference>
<dbReference type="InterPro" id="IPR013324">
    <property type="entry name" value="RNA_pol_sigma_r3/r4-like"/>
</dbReference>
<dbReference type="EMBL" id="BAAAPF010000014">
    <property type="protein sequence ID" value="GAA2111947.1"/>
    <property type="molecule type" value="Genomic_DNA"/>
</dbReference>
<dbReference type="Gene3D" id="1.10.1740.10">
    <property type="match status" value="1"/>
</dbReference>
<dbReference type="Gene3D" id="3.10.450.50">
    <property type="match status" value="1"/>
</dbReference>
<evidence type="ECO:0000259" key="2">
    <source>
        <dbReference type="Pfam" id="PF12680"/>
    </source>
</evidence>
<dbReference type="InterPro" id="IPR032710">
    <property type="entry name" value="NTF2-like_dom_sf"/>
</dbReference>
<dbReference type="SUPFAM" id="SSF88946">
    <property type="entry name" value="Sigma2 domain of RNA polymerase sigma factors"/>
    <property type="match status" value="1"/>
</dbReference>
<comment type="caution">
    <text evidence="3">The sequence shown here is derived from an EMBL/GenBank/DDBJ whole genome shotgun (WGS) entry which is preliminary data.</text>
</comment>
<protein>
    <submittedName>
        <fullName evidence="3">RNA polymerase sigma factor SigJ</fullName>
    </submittedName>
</protein>
<dbReference type="PANTHER" id="PTHR30173:SF43">
    <property type="entry name" value="ECF RNA POLYMERASE SIGMA FACTOR SIGI-RELATED"/>
    <property type="match status" value="1"/>
</dbReference>
<dbReference type="Pfam" id="PF12680">
    <property type="entry name" value="SnoaL_2"/>
    <property type="match status" value="1"/>
</dbReference>
<dbReference type="InterPro" id="IPR052704">
    <property type="entry name" value="ECF_Sigma-70_Domain"/>
</dbReference>
<evidence type="ECO:0000313" key="4">
    <source>
        <dbReference type="Proteomes" id="UP001500443"/>
    </source>
</evidence>
<dbReference type="SUPFAM" id="SSF88659">
    <property type="entry name" value="Sigma3 and sigma4 domains of RNA polymerase sigma factors"/>
    <property type="match status" value="1"/>
</dbReference>
<name>A0ABN2XKH5_9ACTN</name>
<evidence type="ECO:0000313" key="3">
    <source>
        <dbReference type="EMBL" id="GAA2111947.1"/>
    </source>
</evidence>
<evidence type="ECO:0000259" key="1">
    <source>
        <dbReference type="Pfam" id="PF04542"/>
    </source>
</evidence>
<dbReference type="InterPro" id="IPR007627">
    <property type="entry name" value="RNA_pol_sigma70_r2"/>
</dbReference>
<sequence>METQQRLAEQFEEERPQLSAVAYRMLGSLSEAEDAVQESWFRLSRADVSEVRNLAAWLTTVVSRVCLDMLRTRQSRREEPLDVHLPDPVVTAGDGMDPEAAALAGDSVGWALLVVLDTLAPAERLAFVLHDMFAVPFDDIAPIVERTPAATRKLASRARGRVAGRSTTVAPDLGRQRDAVEAFYAAAGNGDFDALLAVLDPDVVLRADTGAALAGAAKLRRGAKEVAAGAMLYRRPGAVNRPAVVAGAAGAVTYVDGKPVSVTAFTVTEGRITHIDILSDPVRLAALPLPPLP</sequence>
<dbReference type="RefSeq" id="WP_344288225.1">
    <property type="nucleotide sequence ID" value="NZ_BAAAPF010000014.1"/>
</dbReference>
<gene>
    <name evidence="3" type="primary">sigJ_2</name>
    <name evidence="3" type="ORF">GCM10009802_09820</name>
</gene>
<dbReference type="Proteomes" id="UP001500443">
    <property type="component" value="Unassembled WGS sequence"/>
</dbReference>
<organism evidence="3 4">
    <name type="scientific">Streptomyces synnematoformans</name>
    <dbReference type="NCBI Taxonomy" id="415721"/>
    <lineage>
        <taxon>Bacteria</taxon>
        <taxon>Bacillati</taxon>
        <taxon>Actinomycetota</taxon>
        <taxon>Actinomycetes</taxon>
        <taxon>Kitasatosporales</taxon>
        <taxon>Streptomycetaceae</taxon>
        <taxon>Streptomyces</taxon>
    </lineage>
</organism>
<dbReference type="PANTHER" id="PTHR30173">
    <property type="entry name" value="SIGMA 19 FACTOR"/>
    <property type="match status" value="1"/>
</dbReference>
<dbReference type="SUPFAM" id="SSF54427">
    <property type="entry name" value="NTF2-like"/>
    <property type="match status" value="1"/>
</dbReference>
<accession>A0ABN2XKH5</accession>
<proteinExistence type="predicted"/>
<feature type="domain" description="RNA polymerase sigma-70 region 2" evidence="1">
    <location>
        <begin position="11"/>
        <end position="75"/>
    </location>
</feature>
<feature type="domain" description="SnoaL-like" evidence="2">
    <location>
        <begin position="180"/>
        <end position="273"/>
    </location>
</feature>
<reference evidence="3 4" key="1">
    <citation type="journal article" date="2019" name="Int. J. Syst. Evol. Microbiol.">
        <title>The Global Catalogue of Microorganisms (GCM) 10K type strain sequencing project: providing services to taxonomists for standard genome sequencing and annotation.</title>
        <authorList>
            <consortium name="The Broad Institute Genomics Platform"/>
            <consortium name="The Broad Institute Genome Sequencing Center for Infectious Disease"/>
            <person name="Wu L."/>
            <person name="Ma J."/>
        </authorList>
    </citation>
    <scope>NUCLEOTIDE SEQUENCE [LARGE SCALE GENOMIC DNA]</scope>
    <source>
        <strain evidence="3 4">JCM 15481</strain>
    </source>
</reference>
<dbReference type="InterPro" id="IPR013325">
    <property type="entry name" value="RNA_pol_sigma_r2"/>
</dbReference>
<keyword evidence="4" id="KW-1185">Reference proteome</keyword>